<keyword evidence="6" id="KW-0520">NAD</keyword>
<keyword evidence="3 7" id="KW-0479">Metal-binding</keyword>
<dbReference type="Gene3D" id="3.90.180.10">
    <property type="entry name" value="Medium-chain alcohol dehydrogenases, catalytic domain"/>
    <property type="match status" value="1"/>
</dbReference>
<dbReference type="Proteomes" id="UP000288246">
    <property type="component" value="Unassembled WGS sequence"/>
</dbReference>
<name>A0A401UXJ8_9CELL</name>
<dbReference type="GO" id="GO:0008270">
    <property type="term" value="F:zinc ion binding"/>
    <property type="evidence" value="ECO:0007669"/>
    <property type="project" value="InterPro"/>
</dbReference>
<dbReference type="CDD" id="cd08282">
    <property type="entry name" value="PFDH_like"/>
    <property type="match status" value="1"/>
</dbReference>
<feature type="domain" description="Alcohol dehydrogenase-like C-terminal" evidence="8">
    <location>
        <begin position="187"/>
        <end position="256"/>
    </location>
</feature>
<evidence type="ECO:0000256" key="2">
    <source>
        <dbReference type="ARBA" id="ARBA00008072"/>
    </source>
</evidence>
<dbReference type="OrthoDB" id="241504at2"/>
<evidence type="ECO:0000256" key="7">
    <source>
        <dbReference type="RuleBase" id="RU361277"/>
    </source>
</evidence>
<comment type="similarity">
    <text evidence="2 7">Belongs to the zinc-containing alcohol dehydrogenase family.</text>
</comment>
<evidence type="ECO:0000313" key="11">
    <source>
        <dbReference type="Proteomes" id="UP000288246"/>
    </source>
</evidence>
<evidence type="ECO:0000259" key="9">
    <source>
        <dbReference type="Pfam" id="PF08240"/>
    </source>
</evidence>
<protein>
    <submittedName>
        <fullName evidence="10">Aldehyde dehydrogenase</fullName>
    </submittedName>
</protein>
<dbReference type="RefSeq" id="WP_124341962.1">
    <property type="nucleotide sequence ID" value="NZ_BHYL01000067.1"/>
</dbReference>
<evidence type="ECO:0000256" key="1">
    <source>
        <dbReference type="ARBA" id="ARBA00001947"/>
    </source>
</evidence>
<evidence type="ECO:0000259" key="8">
    <source>
        <dbReference type="Pfam" id="PF00107"/>
    </source>
</evidence>
<dbReference type="Pfam" id="PF08240">
    <property type="entry name" value="ADH_N"/>
    <property type="match status" value="1"/>
</dbReference>
<dbReference type="InterPro" id="IPR013154">
    <property type="entry name" value="ADH-like_N"/>
</dbReference>
<evidence type="ECO:0000256" key="5">
    <source>
        <dbReference type="ARBA" id="ARBA00023002"/>
    </source>
</evidence>
<keyword evidence="4 7" id="KW-0862">Zinc</keyword>
<dbReference type="InterPro" id="IPR013149">
    <property type="entry name" value="ADH-like_C"/>
</dbReference>
<dbReference type="InterPro" id="IPR036291">
    <property type="entry name" value="NAD(P)-bd_dom_sf"/>
</dbReference>
<dbReference type="SUPFAM" id="SSF51735">
    <property type="entry name" value="NAD(P)-binding Rossmann-fold domains"/>
    <property type="match status" value="1"/>
</dbReference>
<evidence type="ECO:0000256" key="6">
    <source>
        <dbReference type="ARBA" id="ARBA00023027"/>
    </source>
</evidence>
<gene>
    <name evidence="10" type="ORF">CTKZ_09890</name>
</gene>
<comment type="cofactor">
    <cofactor evidence="1 7">
        <name>Zn(2+)</name>
        <dbReference type="ChEBI" id="CHEBI:29105"/>
    </cofactor>
</comment>
<proteinExistence type="inferred from homology"/>
<evidence type="ECO:0000256" key="4">
    <source>
        <dbReference type="ARBA" id="ARBA00022833"/>
    </source>
</evidence>
<dbReference type="InterPro" id="IPR011032">
    <property type="entry name" value="GroES-like_sf"/>
</dbReference>
<accession>A0A401UXJ8</accession>
<organism evidence="10 11">
    <name type="scientific">Cellulomonas algicola</name>
    <dbReference type="NCBI Taxonomy" id="2071633"/>
    <lineage>
        <taxon>Bacteria</taxon>
        <taxon>Bacillati</taxon>
        <taxon>Actinomycetota</taxon>
        <taxon>Actinomycetes</taxon>
        <taxon>Micrococcales</taxon>
        <taxon>Cellulomonadaceae</taxon>
        <taxon>Cellulomonas</taxon>
    </lineage>
</organism>
<dbReference type="InterPro" id="IPR002328">
    <property type="entry name" value="ADH_Zn_CS"/>
</dbReference>
<dbReference type="PANTHER" id="PTHR42813:SF3">
    <property type="entry name" value="GLUTATHIONE-INDEPENDENT FORMALDEHYDE DEHYDROGENASE"/>
    <property type="match status" value="1"/>
</dbReference>
<sequence>MRAVVYEGPRKVTVRDVPDARVEQPTDAVIRLTTTNVCGSDLHMYEGRTSVEEGTVLGHENMGVVEEVGPAVTRIKAGDRVSVPFNIACGTCRNCLHGWTSYCLRTNPTEGVDGAAYGYANMGPYPGGQAEYLRVPYADANLLELPQGRDHEDDFAMLSDIFPTGWHGTALAGVTAGDDVAVFGAGPVGLMAAHAALIQGAARVFVVDKELDRLRLAEEIGAQAVDLTAGGPVEQIMDATLGRGVDCGVEAVGYQAHDASGQEHPELVLDNLVEVVRSTGGIGVVGVYVPEDPGATTELAQQGRIPFQFGAAFTKGLHIGTGQAPVARYNRQLRDLIVAGRARPSFLVSHHLGLDEAPDAYAHFDARDDGWTKVLLNPGA</sequence>
<keyword evidence="5" id="KW-0560">Oxidoreductase</keyword>
<reference evidence="10 11" key="1">
    <citation type="submission" date="2018-11" db="EMBL/GenBank/DDBJ databases">
        <title>Draft genome sequence of Cellulomonas takizawaensis strain TKZ-21.</title>
        <authorList>
            <person name="Yamamura H."/>
            <person name="Hayashi T."/>
            <person name="Hamada M."/>
            <person name="Serisawa Y."/>
            <person name="Matsuyama K."/>
            <person name="Nakagawa Y."/>
            <person name="Otoguro M."/>
            <person name="Yanagida F."/>
            <person name="Hayakawa M."/>
        </authorList>
    </citation>
    <scope>NUCLEOTIDE SEQUENCE [LARGE SCALE GENOMIC DNA]</scope>
    <source>
        <strain evidence="10 11">TKZ-21</strain>
    </source>
</reference>
<comment type="caution">
    <text evidence="10">The sequence shown here is derived from an EMBL/GenBank/DDBJ whole genome shotgun (WGS) entry which is preliminary data.</text>
</comment>
<dbReference type="Pfam" id="PF00107">
    <property type="entry name" value="ADH_zinc_N"/>
    <property type="match status" value="1"/>
</dbReference>
<dbReference type="PROSITE" id="PS00059">
    <property type="entry name" value="ADH_ZINC"/>
    <property type="match status" value="1"/>
</dbReference>
<dbReference type="PANTHER" id="PTHR42813">
    <property type="entry name" value="ZINC-TYPE ALCOHOL DEHYDROGENASE-LIKE"/>
    <property type="match status" value="1"/>
</dbReference>
<dbReference type="SUPFAM" id="SSF50129">
    <property type="entry name" value="GroES-like"/>
    <property type="match status" value="1"/>
</dbReference>
<evidence type="ECO:0000256" key="3">
    <source>
        <dbReference type="ARBA" id="ARBA00022723"/>
    </source>
</evidence>
<dbReference type="Gene3D" id="3.40.50.720">
    <property type="entry name" value="NAD(P)-binding Rossmann-like Domain"/>
    <property type="match status" value="1"/>
</dbReference>
<keyword evidence="11" id="KW-1185">Reference proteome</keyword>
<dbReference type="EMBL" id="BHYL01000067">
    <property type="protein sequence ID" value="GCD19427.1"/>
    <property type="molecule type" value="Genomic_DNA"/>
</dbReference>
<feature type="domain" description="Alcohol dehydrogenase-like N-terminal" evidence="9">
    <location>
        <begin position="25"/>
        <end position="144"/>
    </location>
</feature>
<dbReference type="AlphaFoldDB" id="A0A401UXJ8"/>
<evidence type="ECO:0000313" key="10">
    <source>
        <dbReference type="EMBL" id="GCD19427.1"/>
    </source>
</evidence>
<dbReference type="GO" id="GO:0016491">
    <property type="term" value="F:oxidoreductase activity"/>
    <property type="evidence" value="ECO:0007669"/>
    <property type="project" value="UniProtKB-KW"/>
</dbReference>